<gene>
    <name evidence="1" type="ORF">PSON_ATCC_30995.1.T0920027</name>
</gene>
<keyword evidence="2" id="KW-1185">Reference proteome</keyword>
<dbReference type="EMBL" id="CAJJDN010000092">
    <property type="protein sequence ID" value="CAD8108700.1"/>
    <property type="molecule type" value="Genomic_DNA"/>
</dbReference>
<dbReference type="Proteomes" id="UP000692954">
    <property type="component" value="Unassembled WGS sequence"/>
</dbReference>
<dbReference type="OrthoDB" id="320641at2759"/>
<dbReference type="PANTHER" id="PTHR33706:SF1">
    <property type="entry name" value="TPR REPEAT PROTEIN"/>
    <property type="match status" value="1"/>
</dbReference>
<accession>A0A8S1PZM0</accession>
<comment type="caution">
    <text evidence="1">The sequence shown here is derived from an EMBL/GenBank/DDBJ whole genome shotgun (WGS) entry which is preliminary data.</text>
</comment>
<name>A0A8S1PZM0_9CILI</name>
<evidence type="ECO:0000313" key="1">
    <source>
        <dbReference type="EMBL" id="CAD8108700.1"/>
    </source>
</evidence>
<dbReference type="PANTHER" id="PTHR33706">
    <property type="entry name" value="MORN VARIANT REPEAT PROTEIN"/>
    <property type="match status" value="1"/>
</dbReference>
<organism evidence="1 2">
    <name type="scientific">Paramecium sonneborni</name>
    <dbReference type="NCBI Taxonomy" id="65129"/>
    <lineage>
        <taxon>Eukaryota</taxon>
        <taxon>Sar</taxon>
        <taxon>Alveolata</taxon>
        <taxon>Ciliophora</taxon>
        <taxon>Intramacronucleata</taxon>
        <taxon>Oligohymenophorea</taxon>
        <taxon>Peniculida</taxon>
        <taxon>Parameciidae</taxon>
        <taxon>Paramecium</taxon>
    </lineage>
</organism>
<evidence type="ECO:0000313" key="2">
    <source>
        <dbReference type="Proteomes" id="UP000692954"/>
    </source>
</evidence>
<dbReference type="AlphaFoldDB" id="A0A8S1PZM0"/>
<protein>
    <submittedName>
        <fullName evidence="1">Uncharacterized protein</fullName>
    </submittedName>
</protein>
<sequence>MIFSNQSQSCNDHLNQQIGGINIGQNQKQRKICMECIQKKKINLTQFLLLKDFVEKVLQKSNSLNIKHQLEQSQSKEIFKQSLQLLDKIQEEIILIITSIKESIQAIQVHEKNIDHKFIQLIHPNLNPVECSDSELDFLVNFINGDIFEKEMEKRIQLSQFIKNNWFQEEMVNNLYKFCHLIENIEKKFIQQTEQTSISFEVLENDNKKLKFNSIQNLEQAKHLQVEGQYGVKGNRIRKWKYFWKGQEIGYCQYNIWGQQDGNQIELCDNYSDKKNVLEIGQCSKGKRCGKWSFYCGYRQIGGGSYNEEGIKTGKWVELDSQFKLERQIIYQGEYNMKGLKIGKWNIEYCNPGQEEYKKIGGGLYDQENQIKNGQWIELWDNFEKYTQVISYGKYSQEGIKVDKWDFQYRQYNEQKYRQMQMVMDLIIKRELKYRVGYSQMMGLTGKNKSFIKVIIMQEGQKLVNGIFTFVIQEKKYRIKLVVDPMINREQRMGCGQNCGKDFVSRLRSLRMVDIIRKVLRQIDGIFVIVLKITKIMNQCGGFYDSEGIKTGKWVELDEHFFWEKQIIYEGQYNWKGMKIGQWDSKYCSFYDKEYKLVGGGSYNQKGVKAGKWEELDDGFDECQQVIQIGLYNNEGFKIGLWEYRDIEEKKKIGENNYDN</sequence>
<proteinExistence type="predicted"/>
<reference evidence="1" key="1">
    <citation type="submission" date="2021-01" db="EMBL/GenBank/DDBJ databases">
        <authorList>
            <consortium name="Genoscope - CEA"/>
            <person name="William W."/>
        </authorList>
    </citation>
    <scope>NUCLEOTIDE SEQUENCE</scope>
</reference>